<dbReference type="PANTHER" id="PTHR10302">
    <property type="entry name" value="SINGLE-STRANDED DNA-BINDING PROTEIN"/>
    <property type="match status" value="1"/>
</dbReference>
<dbReference type="InterPro" id="IPR000424">
    <property type="entry name" value="Primosome_PriB/ssb"/>
</dbReference>
<dbReference type="NCBIfam" id="TIGR00621">
    <property type="entry name" value="ssb"/>
    <property type="match status" value="1"/>
</dbReference>
<evidence type="ECO:0000256" key="3">
    <source>
        <dbReference type="PIRNR" id="PIRNR002070"/>
    </source>
</evidence>
<sequence>MRGLNKVMLIGNLGKEPEVQMLEGGITVAKFSLATTESYRDKEGNVQSETEWHNIVAWRSLADLAGKYLKKGSTIYLEGKIKTRSYEDKESNKKYVTEIIAESFIMLDKPADKAEINASF</sequence>
<dbReference type="OrthoDB" id="9809878at2"/>
<dbReference type="PROSITE" id="PS50935">
    <property type="entry name" value="SSB"/>
    <property type="match status" value="1"/>
</dbReference>
<dbReference type="SUPFAM" id="SSF50249">
    <property type="entry name" value="Nucleic acid-binding proteins"/>
    <property type="match status" value="1"/>
</dbReference>
<dbReference type="Gene3D" id="2.40.50.140">
    <property type="entry name" value="Nucleic acid-binding proteins"/>
    <property type="match status" value="1"/>
</dbReference>
<evidence type="ECO:0000313" key="4">
    <source>
        <dbReference type="EMBL" id="SFE44880.1"/>
    </source>
</evidence>
<accession>A0A1I2APS7</accession>
<evidence type="ECO:0000313" key="5">
    <source>
        <dbReference type="Proteomes" id="UP000199513"/>
    </source>
</evidence>
<dbReference type="PIRSF" id="PIRSF002070">
    <property type="entry name" value="SSB"/>
    <property type="match status" value="1"/>
</dbReference>
<dbReference type="CDD" id="cd04496">
    <property type="entry name" value="SSB_OBF"/>
    <property type="match status" value="1"/>
</dbReference>
<dbReference type="GO" id="GO:0006260">
    <property type="term" value="P:DNA replication"/>
    <property type="evidence" value="ECO:0007669"/>
    <property type="project" value="InterPro"/>
</dbReference>
<dbReference type="InterPro" id="IPR012340">
    <property type="entry name" value="NA-bd_OB-fold"/>
</dbReference>
<dbReference type="RefSeq" id="WP_091538491.1">
    <property type="nucleotide sequence ID" value="NZ_FONY01000001.1"/>
</dbReference>
<keyword evidence="1 2" id="KW-0238">DNA-binding</keyword>
<dbReference type="AlphaFoldDB" id="A0A1I2APS7"/>
<dbReference type="EMBL" id="FONY01000001">
    <property type="protein sequence ID" value="SFE44880.1"/>
    <property type="molecule type" value="Genomic_DNA"/>
</dbReference>
<dbReference type="PANTHER" id="PTHR10302:SF0">
    <property type="entry name" value="SINGLE-STRANDED DNA-BINDING PROTEIN, MITOCHONDRIAL"/>
    <property type="match status" value="1"/>
</dbReference>
<evidence type="ECO:0000256" key="2">
    <source>
        <dbReference type="HAMAP-Rule" id="MF_00984"/>
    </source>
</evidence>
<dbReference type="STRING" id="1003.SAMN04488541_1001226"/>
<protein>
    <recommendedName>
        <fullName evidence="2 3">Single-stranded DNA-binding protein</fullName>
        <shortName evidence="2">SSB</shortName>
    </recommendedName>
</protein>
<reference evidence="4 5" key="1">
    <citation type="submission" date="2016-10" db="EMBL/GenBank/DDBJ databases">
        <authorList>
            <person name="de Groot N.N."/>
        </authorList>
    </citation>
    <scope>NUCLEOTIDE SEQUENCE [LARGE SCALE GENOMIC DNA]</scope>
    <source>
        <strain>GEY</strain>
        <strain evidence="5">DSM 9560</strain>
    </source>
</reference>
<dbReference type="GO" id="GO:0009295">
    <property type="term" value="C:nucleoid"/>
    <property type="evidence" value="ECO:0007669"/>
    <property type="project" value="TreeGrafter"/>
</dbReference>
<dbReference type="Proteomes" id="UP000199513">
    <property type="component" value="Unassembled WGS sequence"/>
</dbReference>
<proteinExistence type="inferred from homology"/>
<gene>
    <name evidence="4" type="ORF">SAMN04488541_1001226</name>
</gene>
<organism evidence="4 5">
    <name type="scientific">Thermoflexibacter ruber</name>
    <dbReference type="NCBI Taxonomy" id="1003"/>
    <lineage>
        <taxon>Bacteria</taxon>
        <taxon>Pseudomonadati</taxon>
        <taxon>Bacteroidota</taxon>
        <taxon>Cytophagia</taxon>
        <taxon>Cytophagales</taxon>
        <taxon>Thermoflexibacteraceae</taxon>
        <taxon>Thermoflexibacter</taxon>
    </lineage>
</organism>
<keyword evidence="5" id="KW-1185">Reference proteome</keyword>
<dbReference type="GO" id="GO:0003697">
    <property type="term" value="F:single-stranded DNA binding"/>
    <property type="evidence" value="ECO:0007669"/>
    <property type="project" value="UniProtKB-UniRule"/>
</dbReference>
<name>A0A1I2APS7_9BACT</name>
<comment type="caution">
    <text evidence="2">Lacks conserved residue(s) required for the propagation of feature annotation.</text>
</comment>
<dbReference type="InterPro" id="IPR011344">
    <property type="entry name" value="ssDNA-bd"/>
</dbReference>
<comment type="subunit">
    <text evidence="2">Homotetramer.</text>
</comment>
<dbReference type="Pfam" id="PF00436">
    <property type="entry name" value="SSB"/>
    <property type="match status" value="1"/>
</dbReference>
<dbReference type="HAMAP" id="MF_00984">
    <property type="entry name" value="SSB"/>
    <property type="match status" value="1"/>
</dbReference>
<evidence type="ECO:0000256" key="1">
    <source>
        <dbReference type="ARBA" id="ARBA00023125"/>
    </source>
</evidence>